<protein>
    <submittedName>
        <fullName evidence="1">Uncharacterized protein</fullName>
    </submittedName>
</protein>
<reference evidence="1 2" key="1">
    <citation type="submission" date="2019-08" db="EMBL/GenBank/DDBJ databases">
        <title>Actinomadura sp. nov. CYP1-5 isolated from mountain soil.</title>
        <authorList>
            <person name="Songsumanus A."/>
            <person name="Kuncharoen N."/>
            <person name="Kudo T."/>
            <person name="Yuki M."/>
            <person name="Igarashi Y."/>
            <person name="Tanasupawat S."/>
        </authorList>
    </citation>
    <scope>NUCLEOTIDE SEQUENCE [LARGE SCALE GENOMIC DNA]</scope>
    <source>
        <strain evidence="1 2">GKU157</strain>
    </source>
</reference>
<name>A0A5D0TMP6_9ACTN</name>
<organism evidence="1 2">
    <name type="scientific">Actinomadura syzygii</name>
    <dbReference type="NCBI Taxonomy" id="1427538"/>
    <lineage>
        <taxon>Bacteria</taxon>
        <taxon>Bacillati</taxon>
        <taxon>Actinomycetota</taxon>
        <taxon>Actinomycetes</taxon>
        <taxon>Streptosporangiales</taxon>
        <taxon>Thermomonosporaceae</taxon>
        <taxon>Actinomadura</taxon>
    </lineage>
</organism>
<evidence type="ECO:0000313" key="1">
    <source>
        <dbReference type="EMBL" id="TYC07551.1"/>
    </source>
</evidence>
<keyword evidence="2" id="KW-1185">Reference proteome</keyword>
<evidence type="ECO:0000313" key="2">
    <source>
        <dbReference type="Proteomes" id="UP000322634"/>
    </source>
</evidence>
<sequence length="83" mass="8564">MSLPAVSLGVIPFTGPAREIWPVPTFDVFDDRRGHFELLSATVTITAPTEVGVDVKAHAQLAGASVHGAAARALITAAIDTLG</sequence>
<dbReference type="EMBL" id="VSFF01000021">
    <property type="protein sequence ID" value="TYC07551.1"/>
    <property type="molecule type" value="Genomic_DNA"/>
</dbReference>
<comment type="caution">
    <text evidence="1">The sequence shown here is derived from an EMBL/GenBank/DDBJ whole genome shotgun (WGS) entry which is preliminary data.</text>
</comment>
<gene>
    <name evidence="1" type="ORF">FXF65_41820</name>
</gene>
<dbReference type="Proteomes" id="UP000322634">
    <property type="component" value="Unassembled WGS sequence"/>
</dbReference>
<dbReference type="AlphaFoldDB" id="A0A5D0TMP6"/>
<accession>A0A5D0TMP6</accession>
<proteinExistence type="predicted"/>